<dbReference type="Proteomes" id="UP000809337">
    <property type="component" value="Unassembled WGS sequence"/>
</dbReference>
<reference evidence="1" key="1">
    <citation type="submission" date="2021-01" db="EMBL/GenBank/DDBJ databases">
        <title>Diatom-associated Roseobacters Show Island Model of Population Structure.</title>
        <authorList>
            <person name="Qu L."/>
            <person name="Feng X."/>
            <person name="Chen Y."/>
            <person name="Li L."/>
            <person name="Wang X."/>
            <person name="Hu Z."/>
            <person name="Wang H."/>
            <person name="Luo H."/>
        </authorList>
    </citation>
    <scope>NUCLEOTIDE SEQUENCE</scope>
    <source>
        <strain evidence="1">SM26-45</strain>
    </source>
</reference>
<protein>
    <submittedName>
        <fullName evidence="1">Uncharacterized protein</fullName>
    </submittedName>
</protein>
<dbReference type="RefSeq" id="WP_231034767.1">
    <property type="nucleotide sequence ID" value="NZ_JAJNGX010000011.1"/>
</dbReference>
<evidence type="ECO:0000313" key="1">
    <source>
        <dbReference type="EMBL" id="MBM2355992.1"/>
    </source>
</evidence>
<name>A0A9Q2S1A9_9RHOB</name>
<accession>A0A9Q2S1A9</accession>
<organism evidence="1 2">
    <name type="scientific">Pseudosulfitobacter pseudonitzschiae</name>
    <dbReference type="NCBI Taxonomy" id="1402135"/>
    <lineage>
        <taxon>Bacteria</taxon>
        <taxon>Pseudomonadati</taxon>
        <taxon>Pseudomonadota</taxon>
        <taxon>Alphaproteobacteria</taxon>
        <taxon>Rhodobacterales</taxon>
        <taxon>Roseobacteraceae</taxon>
        <taxon>Pseudosulfitobacter</taxon>
    </lineage>
</organism>
<evidence type="ECO:0000313" key="2">
    <source>
        <dbReference type="Proteomes" id="UP000809337"/>
    </source>
</evidence>
<dbReference type="AlphaFoldDB" id="A0A9Q2S1A9"/>
<dbReference type="EMBL" id="JAFBWN010000011">
    <property type="protein sequence ID" value="MBM2355992.1"/>
    <property type="molecule type" value="Genomic_DNA"/>
</dbReference>
<sequence>MAAPTECIAILLELQQQEFERLAKSAGAAIERLERKFTPLAAAAAR</sequence>
<comment type="caution">
    <text evidence="1">The sequence shown here is derived from an EMBL/GenBank/DDBJ whole genome shotgun (WGS) entry which is preliminary data.</text>
</comment>
<proteinExistence type="predicted"/>
<gene>
    <name evidence="1" type="ORF">JQX14_15675</name>
</gene>